<dbReference type="EMBL" id="GBRH01255269">
    <property type="protein sequence ID" value="JAD42626.1"/>
    <property type="molecule type" value="Transcribed_RNA"/>
</dbReference>
<dbReference type="AlphaFoldDB" id="A0A0A8ZV19"/>
<name>A0A0A8ZV19_ARUDO</name>
<accession>A0A0A8ZV19</accession>
<sequence length="20" mass="2330">MDHMCNMLIMIIWLSNGFCG</sequence>
<organism evidence="1">
    <name type="scientific">Arundo donax</name>
    <name type="common">Giant reed</name>
    <name type="synonym">Donax arundinaceus</name>
    <dbReference type="NCBI Taxonomy" id="35708"/>
    <lineage>
        <taxon>Eukaryota</taxon>
        <taxon>Viridiplantae</taxon>
        <taxon>Streptophyta</taxon>
        <taxon>Embryophyta</taxon>
        <taxon>Tracheophyta</taxon>
        <taxon>Spermatophyta</taxon>
        <taxon>Magnoliopsida</taxon>
        <taxon>Liliopsida</taxon>
        <taxon>Poales</taxon>
        <taxon>Poaceae</taxon>
        <taxon>PACMAD clade</taxon>
        <taxon>Arundinoideae</taxon>
        <taxon>Arundineae</taxon>
        <taxon>Arundo</taxon>
    </lineage>
</organism>
<reference evidence="1" key="1">
    <citation type="submission" date="2014-09" db="EMBL/GenBank/DDBJ databases">
        <authorList>
            <person name="Magalhaes I.L.F."/>
            <person name="Oliveira U."/>
            <person name="Santos F.R."/>
            <person name="Vidigal T.H.D.A."/>
            <person name="Brescovit A.D."/>
            <person name="Santos A.J."/>
        </authorList>
    </citation>
    <scope>NUCLEOTIDE SEQUENCE</scope>
    <source>
        <tissue evidence="1">Shoot tissue taken approximately 20 cm above the soil surface</tissue>
    </source>
</reference>
<evidence type="ECO:0000313" key="1">
    <source>
        <dbReference type="EMBL" id="JAD42626.1"/>
    </source>
</evidence>
<protein>
    <submittedName>
        <fullName evidence="1">Uncharacterized protein</fullName>
    </submittedName>
</protein>
<proteinExistence type="predicted"/>
<reference evidence="1" key="2">
    <citation type="journal article" date="2015" name="Data Brief">
        <title>Shoot transcriptome of the giant reed, Arundo donax.</title>
        <authorList>
            <person name="Barrero R.A."/>
            <person name="Guerrero F.D."/>
            <person name="Moolhuijzen P."/>
            <person name="Goolsby J.A."/>
            <person name="Tidwell J."/>
            <person name="Bellgard S.E."/>
            <person name="Bellgard M.I."/>
        </authorList>
    </citation>
    <scope>NUCLEOTIDE SEQUENCE</scope>
    <source>
        <tissue evidence="1">Shoot tissue taken approximately 20 cm above the soil surface</tissue>
    </source>
</reference>